<evidence type="ECO:0000313" key="1">
    <source>
        <dbReference type="EMBL" id="REC78524.1"/>
    </source>
</evidence>
<organism evidence="1 2">
    <name type="scientific">Chryseobacterium elymi</name>
    <dbReference type="NCBI Taxonomy" id="395936"/>
    <lineage>
        <taxon>Bacteria</taxon>
        <taxon>Pseudomonadati</taxon>
        <taxon>Bacteroidota</taxon>
        <taxon>Flavobacteriia</taxon>
        <taxon>Flavobacteriales</taxon>
        <taxon>Weeksellaceae</taxon>
        <taxon>Chryseobacterium group</taxon>
        <taxon>Chryseobacterium</taxon>
    </lineage>
</organism>
<dbReference type="RefSeq" id="WP_116011718.1">
    <property type="nucleotide sequence ID" value="NZ_QNUH01000006.1"/>
</dbReference>
<dbReference type="Proteomes" id="UP000257030">
    <property type="component" value="Unassembled WGS sequence"/>
</dbReference>
<sequence length="113" mass="13348">MYKKLIHDPKLKLDVYQSVDKTDYMGLYNTRNTIVADTYLYFIEMDGKKPEVLSAWYDKGVTFFVKKASVKYILKYFKDKCTPMADAYKNDEIEFKDSPVLFIGYYLNNCSKN</sequence>
<dbReference type="AlphaFoldDB" id="A0A3D9DKH8"/>
<name>A0A3D9DKH8_9FLAO</name>
<accession>A0A3D9DKH8</accession>
<evidence type="ECO:0000313" key="2">
    <source>
        <dbReference type="Proteomes" id="UP000257030"/>
    </source>
</evidence>
<dbReference type="EMBL" id="QNUH01000006">
    <property type="protein sequence ID" value="REC78524.1"/>
    <property type="molecule type" value="Genomic_DNA"/>
</dbReference>
<protein>
    <submittedName>
        <fullName evidence="1">Uncharacterized protein</fullName>
    </submittedName>
</protein>
<gene>
    <name evidence="1" type="ORF">DRF60_08710</name>
</gene>
<comment type="caution">
    <text evidence="1">The sequence shown here is derived from an EMBL/GenBank/DDBJ whole genome shotgun (WGS) entry which is preliminary data.</text>
</comment>
<proteinExistence type="predicted"/>
<dbReference type="OrthoDB" id="1263295at2"/>
<reference evidence="1 2" key="1">
    <citation type="journal article" date="2010" name="Syst. Appl. Microbiol.">
        <title>Four new species of Chryseobacterium from the rhizosphere of coastal sand dune plants, Chryseobacterium elymi sp. nov., Chryseobacterium hagamense sp. nov., Chryseobacterium lathyri sp. nov. and Chryseobacterium rhizosphaerae sp. nov.</title>
        <authorList>
            <person name="Cho S.H."/>
            <person name="Lee K.S."/>
            <person name="Shin D.S."/>
            <person name="Han J.H."/>
            <person name="Park K.S."/>
            <person name="Lee C.H."/>
            <person name="Park K.H."/>
            <person name="Kim S.B."/>
        </authorList>
    </citation>
    <scope>NUCLEOTIDE SEQUENCE [LARGE SCALE GENOMIC DNA]</scope>
    <source>
        <strain evidence="1 2">KCTC 22547</strain>
    </source>
</reference>
<keyword evidence="2" id="KW-1185">Reference proteome</keyword>